<dbReference type="OrthoDB" id="145986at2"/>
<evidence type="ECO:0000256" key="1">
    <source>
        <dbReference type="SAM" id="MobiDB-lite"/>
    </source>
</evidence>
<name>A0A2H3L7L8_9CHLR</name>
<dbReference type="Proteomes" id="UP000220922">
    <property type="component" value="Unassembled WGS sequence"/>
</dbReference>
<dbReference type="PANTHER" id="PTHR30298">
    <property type="entry name" value="H REPEAT-ASSOCIATED PREDICTED TRANSPOSASE"/>
    <property type="match status" value="1"/>
</dbReference>
<evidence type="ECO:0000313" key="3">
    <source>
        <dbReference type="EMBL" id="PDW01156.1"/>
    </source>
</evidence>
<dbReference type="Pfam" id="PF13808">
    <property type="entry name" value="DDE_Tnp_1_assoc"/>
    <property type="match status" value="1"/>
</dbReference>
<accession>A0A2H3L7L8</accession>
<organism evidence="3 4">
    <name type="scientific">Candidatus Chloroploca asiatica</name>
    <dbReference type="NCBI Taxonomy" id="1506545"/>
    <lineage>
        <taxon>Bacteria</taxon>
        <taxon>Bacillati</taxon>
        <taxon>Chloroflexota</taxon>
        <taxon>Chloroflexia</taxon>
        <taxon>Chloroflexales</taxon>
        <taxon>Chloroflexineae</taxon>
        <taxon>Oscillochloridaceae</taxon>
        <taxon>Candidatus Chloroploca</taxon>
    </lineage>
</organism>
<gene>
    <name evidence="3" type="ORF">A9Q02_22830</name>
</gene>
<keyword evidence="4" id="KW-1185">Reference proteome</keyword>
<sequence length="194" mass="21341">MSPSRELALASSFATVDDPRIERTKAHNLLDSIIITMCAVFCGADDWVGVAEFGTSKEAWLKDMLELPNGIPSHDTFGRVFARIDPDQFQQRVLPWIQAIQTMHTDRTGNAPQNMGVVRHIALNRLRQEPSKGSVKTKLSATRLVLIICVRLITTPPARAGAPPGSMRRHRAIQDDAHPPTRRGPMASGSNGSR</sequence>
<reference evidence="3 4" key="1">
    <citation type="submission" date="2016-05" db="EMBL/GenBank/DDBJ databases">
        <authorList>
            <person name="Lavstsen T."/>
            <person name="Jespersen J.S."/>
        </authorList>
    </citation>
    <scope>NUCLEOTIDE SEQUENCE [LARGE SCALE GENOMIC DNA]</scope>
    <source>
        <strain evidence="3 4">B7-9</strain>
    </source>
</reference>
<feature type="region of interest" description="Disordered" evidence="1">
    <location>
        <begin position="157"/>
        <end position="194"/>
    </location>
</feature>
<dbReference type="NCBIfam" id="NF033564">
    <property type="entry name" value="transpos_ISAs1"/>
    <property type="match status" value="1"/>
</dbReference>
<dbReference type="InterPro" id="IPR047647">
    <property type="entry name" value="ISAs1_transpos"/>
</dbReference>
<dbReference type="EMBL" id="LYXE01000013">
    <property type="protein sequence ID" value="PDW01156.1"/>
    <property type="molecule type" value="Genomic_DNA"/>
</dbReference>
<feature type="domain" description="H repeat-associated protein N-terminal" evidence="2">
    <location>
        <begin position="12"/>
        <end position="97"/>
    </location>
</feature>
<evidence type="ECO:0000313" key="4">
    <source>
        <dbReference type="Proteomes" id="UP000220922"/>
    </source>
</evidence>
<dbReference type="InterPro" id="IPR032806">
    <property type="entry name" value="YbfD_N"/>
</dbReference>
<dbReference type="PANTHER" id="PTHR30298:SF0">
    <property type="entry name" value="PROTEIN YBFL-RELATED"/>
    <property type="match status" value="1"/>
</dbReference>
<comment type="caution">
    <text evidence="3">The sequence shown here is derived from an EMBL/GenBank/DDBJ whole genome shotgun (WGS) entry which is preliminary data.</text>
</comment>
<dbReference type="RefSeq" id="WP_097650479.1">
    <property type="nucleotide sequence ID" value="NZ_LYXE01000013.1"/>
</dbReference>
<protein>
    <recommendedName>
        <fullName evidence="2">H repeat-associated protein N-terminal domain-containing protein</fullName>
    </recommendedName>
</protein>
<dbReference type="InterPro" id="IPR051698">
    <property type="entry name" value="Transposase_11-like"/>
</dbReference>
<dbReference type="AlphaFoldDB" id="A0A2H3L7L8"/>
<evidence type="ECO:0000259" key="2">
    <source>
        <dbReference type="Pfam" id="PF13808"/>
    </source>
</evidence>
<proteinExistence type="predicted"/>